<accession>A0ABZ2MG80</accession>
<keyword evidence="3" id="KW-0812">Transmembrane</keyword>
<feature type="compositionally biased region" description="Basic and acidic residues" evidence="2">
    <location>
        <begin position="1"/>
        <end position="24"/>
    </location>
</feature>
<evidence type="ECO:0000313" key="4">
    <source>
        <dbReference type="EMBL" id="WXB75950.1"/>
    </source>
</evidence>
<keyword evidence="5" id="KW-1185">Reference proteome</keyword>
<dbReference type="EMBL" id="CP144913">
    <property type="protein sequence ID" value="WXB75950.1"/>
    <property type="molecule type" value="Genomic_DNA"/>
</dbReference>
<evidence type="ECO:0000256" key="3">
    <source>
        <dbReference type="SAM" id="Phobius"/>
    </source>
</evidence>
<dbReference type="RefSeq" id="WP_338748720.1">
    <property type="nucleotide sequence ID" value="NZ_CP144913.1"/>
</dbReference>
<feature type="coiled-coil region" evidence="1">
    <location>
        <begin position="39"/>
        <end position="76"/>
    </location>
</feature>
<feature type="transmembrane region" description="Helical" evidence="3">
    <location>
        <begin position="100"/>
        <end position="121"/>
    </location>
</feature>
<gene>
    <name evidence="4" type="ORF">V1351_13520</name>
</gene>
<dbReference type="Pfam" id="PF12277">
    <property type="entry name" value="DUF3618"/>
    <property type="match status" value="1"/>
</dbReference>
<sequence length="126" mass="13784">MSTTEPHEWATDEPSGHESSHDELSQDPGEIETEIARHREDLGATVDELTERLDVKKQAKNQIADLKTQAKSRAADLQAQGANRAQSLRRGFQRADHAELTALGARALAGVAAVGLLVVVVRRVRR</sequence>
<keyword evidence="3" id="KW-1133">Transmembrane helix</keyword>
<feature type="region of interest" description="Disordered" evidence="2">
    <location>
        <begin position="1"/>
        <end position="31"/>
    </location>
</feature>
<name>A0ABZ2MG80_9MICO</name>
<dbReference type="Proteomes" id="UP001382727">
    <property type="component" value="Chromosome"/>
</dbReference>
<evidence type="ECO:0000256" key="1">
    <source>
        <dbReference type="SAM" id="Coils"/>
    </source>
</evidence>
<evidence type="ECO:0000313" key="5">
    <source>
        <dbReference type="Proteomes" id="UP001382727"/>
    </source>
</evidence>
<keyword evidence="1" id="KW-0175">Coiled coil</keyword>
<evidence type="ECO:0000256" key="2">
    <source>
        <dbReference type="SAM" id="MobiDB-lite"/>
    </source>
</evidence>
<organism evidence="4 5">
    <name type="scientific">Janibacter alittae</name>
    <dbReference type="NCBI Taxonomy" id="3115209"/>
    <lineage>
        <taxon>Bacteria</taxon>
        <taxon>Bacillati</taxon>
        <taxon>Actinomycetota</taxon>
        <taxon>Actinomycetes</taxon>
        <taxon>Micrococcales</taxon>
        <taxon>Intrasporangiaceae</taxon>
        <taxon>Janibacter</taxon>
    </lineage>
</organism>
<protein>
    <submittedName>
        <fullName evidence="4">DUF3618 domain-containing protein</fullName>
    </submittedName>
</protein>
<keyword evidence="3" id="KW-0472">Membrane</keyword>
<dbReference type="InterPro" id="IPR022062">
    <property type="entry name" value="DUF3618"/>
</dbReference>
<proteinExistence type="predicted"/>
<reference evidence="4 5" key="1">
    <citation type="submission" date="2024-02" db="EMBL/GenBank/DDBJ databases">
        <title>Janibacter sp. nov., isolated from gut of marine sandworm.</title>
        <authorList>
            <person name="Kim B."/>
            <person name="Jun M.O."/>
            <person name="Shin N.-R."/>
        </authorList>
    </citation>
    <scope>NUCLEOTIDE SEQUENCE [LARGE SCALE GENOMIC DNA]</scope>
    <source>
        <strain evidence="4 5">A1S7</strain>
    </source>
</reference>